<evidence type="ECO:0000313" key="1">
    <source>
        <dbReference type="EMBL" id="MDR6100564.1"/>
    </source>
</evidence>
<dbReference type="RefSeq" id="WP_309769614.1">
    <property type="nucleotide sequence ID" value="NZ_JAVIZC010000001.1"/>
</dbReference>
<gene>
    <name evidence="1" type="ORF">QE369_000742</name>
</gene>
<reference evidence="1" key="1">
    <citation type="submission" date="2023-08" db="EMBL/GenBank/DDBJ databases">
        <title>Functional and genomic diversity of the sorghum phyllosphere microbiome.</title>
        <authorList>
            <person name="Shade A."/>
        </authorList>
    </citation>
    <scope>NUCLEOTIDE SEQUENCE</scope>
    <source>
        <strain evidence="1">SORGH_AS_0974</strain>
    </source>
</reference>
<proteinExistence type="predicted"/>
<dbReference type="Proteomes" id="UP001255601">
    <property type="component" value="Unassembled WGS sequence"/>
</dbReference>
<protein>
    <submittedName>
        <fullName evidence="1">Uncharacterized protein</fullName>
    </submittedName>
</protein>
<name>A0AAJ2BCU1_9HYPH</name>
<dbReference type="EMBL" id="JAVIZC010000001">
    <property type="protein sequence ID" value="MDR6100564.1"/>
    <property type="molecule type" value="Genomic_DNA"/>
</dbReference>
<accession>A0AAJ2BCU1</accession>
<comment type="caution">
    <text evidence="1">The sequence shown here is derived from an EMBL/GenBank/DDBJ whole genome shotgun (WGS) entry which is preliminary data.</text>
</comment>
<sequence length="440" mass="49396">MVNEIVISPVQLPSVATFSVPMLTALTSALGINRSVLASDEQIQNAWQNLPQLLNNIPPALRSEGIMRMCVAVASGLFDSAINYAWNAAIVELRDKVRRFGIHIIPQIIDRDFDEKKLLDMQDAELLTLCLKLNLISETGYFMLDQCRDIRNNFSAAHPVIGTIDEYEFISFLNRCSRHALSDEQNMAGVDIKEFMNALNVAGFSPEQMQIWCQRIGQTFNAQRDAIFGMLHGIYCDPAKEEHSRITAITVCNNFASSFSPSAVSLLINQHHKYQAKGEQDRFKASQAFFENLKLIGLLSETERHALISNACKNLTAVHQGMNNFYNERPFAERVAKLSEGHQIPETVRREFVEAVVTCSVGNPYGTASSADMYYMQMIKGFSPREIQAMFDVTSSGTVLAERIKSHSRCRSKFKAIVQSLQPSSIPTTSKSIYEKWMQA</sequence>
<dbReference type="AlphaFoldDB" id="A0AAJ2BCU1"/>
<organism evidence="1 2">
    <name type="scientific">Agrobacterium larrymoorei</name>
    <dbReference type="NCBI Taxonomy" id="160699"/>
    <lineage>
        <taxon>Bacteria</taxon>
        <taxon>Pseudomonadati</taxon>
        <taxon>Pseudomonadota</taxon>
        <taxon>Alphaproteobacteria</taxon>
        <taxon>Hyphomicrobiales</taxon>
        <taxon>Rhizobiaceae</taxon>
        <taxon>Rhizobium/Agrobacterium group</taxon>
        <taxon>Agrobacterium</taxon>
    </lineage>
</organism>
<evidence type="ECO:0000313" key="2">
    <source>
        <dbReference type="Proteomes" id="UP001255601"/>
    </source>
</evidence>